<evidence type="ECO:0000256" key="1">
    <source>
        <dbReference type="ARBA" id="ARBA00022729"/>
    </source>
</evidence>
<feature type="region of interest" description="Disordered" evidence="2">
    <location>
        <begin position="53"/>
        <end position="84"/>
    </location>
</feature>
<dbReference type="Proteomes" id="UP000534783">
    <property type="component" value="Unassembled WGS sequence"/>
</dbReference>
<dbReference type="InterPro" id="IPR013783">
    <property type="entry name" value="Ig-like_fold"/>
</dbReference>
<evidence type="ECO:0000259" key="3">
    <source>
        <dbReference type="PROSITE" id="PS50853"/>
    </source>
</evidence>
<reference evidence="4 5" key="1">
    <citation type="journal article" date="2020" name="Nature">
        <title>Bacterial chemolithoautotrophy via manganese oxidation.</title>
        <authorList>
            <person name="Yu H."/>
            <person name="Leadbetter J.R."/>
        </authorList>
    </citation>
    <scope>NUCLEOTIDE SEQUENCE [LARGE SCALE GENOMIC DNA]</scope>
    <source>
        <strain evidence="4 5">Mn-1</strain>
    </source>
</reference>
<keyword evidence="5" id="KW-1185">Reference proteome</keyword>
<dbReference type="InterPro" id="IPR032812">
    <property type="entry name" value="SbsA_Ig"/>
</dbReference>
<comment type="caution">
    <text evidence="4">The sequence shown here is derived from an EMBL/GenBank/DDBJ whole genome shotgun (WGS) entry which is preliminary data.</text>
</comment>
<keyword evidence="1" id="KW-0732">Signal</keyword>
<protein>
    <recommendedName>
        <fullName evidence="3">Fibronectin type-III domain-containing protein</fullName>
    </recommendedName>
</protein>
<dbReference type="Gene3D" id="2.60.40.1220">
    <property type="match status" value="1"/>
</dbReference>
<dbReference type="EMBL" id="VTOW01000003">
    <property type="protein sequence ID" value="NKE72469.1"/>
    <property type="molecule type" value="Genomic_DNA"/>
</dbReference>
<proteinExistence type="predicted"/>
<dbReference type="InterPro" id="IPR003961">
    <property type="entry name" value="FN3_dom"/>
</dbReference>
<dbReference type="AlphaFoldDB" id="A0A7X6DSR1"/>
<sequence>MTIRPLVVTYKDNYRLSLIGVDVRKFSYRHRSIIFSLIYLTFVLSGCGGSDGGRSNTGEAPSDDTTPPTVSSDPSPTPVNGATQVPLNTSIRATFSEPINPDTLTSNTFIVLSVGISGGTAVSGTVAYTAETKTTTFTPTTLLEIDTTYTVTITTAVEDEAGNPMAAPYSWSFTTGSAIDNSPPSFPGNDPQLVVQATSSNSISLSWVAASDNTTTQSQLIYIICRSTVSTDCTANPFPTGGNVVITESQAGQTTLGVSGLGSNTTYYFVVRVKDQVNLLDGNTVQESATTFGAFVSLEASLNKNSSKDARDPSIAIVGSTPYLAWWEGNTPADVYVKTFDTTSETWSTETKINTVGNHALQPKIASNGAATPVAYITYTECNSGGANCKVYVKRNVGSTTWDLVGGELNVDGTKSAADSAIAFDGSNTPYVVWVEPDGSGINQIYVSHFNGSNWVQDGDSLNVDATKNGSNPAIAINGSTIKVSWTECIPNLNDCQLYVKGWDSTNSTWIPANPISLKAGDPGLPSRPDDVSLGFINQVLHVVWHENASVYARKEQGNTFVSVGTISTVVSTSSNAAFGSATTGSQVPFITLVDNSNATANQGPHLFVKKWDGTQWVTEGGGALNMTGGGGFQTITSAIGFSGGTPYVAWVEKGSCLVNNGCGQNNTNASQLYVKRLE</sequence>
<feature type="domain" description="Fibronectin type-III" evidence="3">
    <location>
        <begin position="187"/>
        <end position="295"/>
    </location>
</feature>
<dbReference type="Pfam" id="PF13205">
    <property type="entry name" value="Big_5"/>
    <property type="match status" value="1"/>
</dbReference>
<accession>A0A7X6DSR1</accession>
<dbReference type="CDD" id="cd00063">
    <property type="entry name" value="FN3"/>
    <property type="match status" value="1"/>
</dbReference>
<feature type="compositionally biased region" description="Low complexity" evidence="2">
    <location>
        <begin position="63"/>
        <end position="74"/>
    </location>
</feature>
<dbReference type="InterPro" id="IPR036116">
    <property type="entry name" value="FN3_sf"/>
</dbReference>
<dbReference type="Gene3D" id="2.60.40.10">
    <property type="entry name" value="Immunoglobulins"/>
    <property type="match status" value="1"/>
</dbReference>
<dbReference type="InterPro" id="IPR014755">
    <property type="entry name" value="Cu-Rt/internalin_Ig-like"/>
</dbReference>
<dbReference type="SUPFAM" id="SSF49265">
    <property type="entry name" value="Fibronectin type III"/>
    <property type="match status" value="1"/>
</dbReference>
<organism evidence="4 5">
    <name type="scientific">Candidatus Manganitrophus noduliformans</name>
    <dbReference type="NCBI Taxonomy" id="2606439"/>
    <lineage>
        <taxon>Bacteria</taxon>
        <taxon>Pseudomonadati</taxon>
        <taxon>Nitrospirota</taxon>
        <taxon>Nitrospiria</taxon>
        <taxon>Candidatus Troglogloeales</taxon>
        <taxon>Candidatus Manganitrophaceae</taxon>
        <taxon>Candidatus Manganitrophus</taxon>
    </lineage>
</organism>
<gene>
    <name evidence="4" type="ORF">MNODULE_17095</name>
</gene>
<evidence type="ECO:0000313" key="5">
    <source>
        <dbReference type="Proteomes" id="UP000534783"/>
    </source>
</evidence>
<dbReference type="SUPFAM" id="SSF89372">
    <property type="entry name" value="Fucose-specific lectin"/>
    <property type="match status" value="1"/>
</dbReference>
<dbReference type="PROSITE" id="PS50853">
    <property type="entry name" value="FN3"/>
    <property type="match status" value="1"/>
</dbReference>
<dbReference type="SMART" id="SM00060">
    <property type="entry name" value="FN3"/>
    <property type="match status" value="2"/>
</dbReference>
<name>A0A7X6DSR1_9BACT</name>
<evidence type="ECO:0000313" key="4">
    <source>
        <dbReference type="EMBL" id="NKE72469.1"/>
    </source>
</evidence>
<evidence type="ECO:0000256" key="2">
    <source>
        <dbReference type="SAM" id="MobiDB-lite"/>
    </source>
</evidence>